<protein>
    <recommendedName>
        <fullName evidence="4">DUF3515 domain-containing protein</fullName>
    </recommendedName>
</protein>
<dbReference type="Pfam" id="PF12028">
    <property type="entry name" value="DUF3515"/>
    <property type="match status" value="1"/>
</dbReference>
<gene>
    <name evidence="2" type="ORF">LX12_002222</name>
</gene>
<accession>A0ABT1H1B1</accession>
<keyword evidence="1" id="KW-0812">Transmembrane</keyword>
<evidence type="ECO:0000313" key="3">
    <source>
        <dbReference type="Proteomes" id="UP001205740"/>
    </source>
</evidence>
<dbReference type="EMBL" id="JAMTCG010000004">
    <property type="protein sequence ID" value="MCP2161027.1"/>
    <property type="molecule type" value="Genomic_DNA"/>
</dbReference>
<comment type="caution">
    <text evidence="2">The sequence shown here is derived from an EMBL/GenBank/DDBJ whole genome shotgun (WGS) entry which is preliminary data.</text>
</comment>
<reference evidence="2 3" key="1">
    <citation type="submission" date="2022-06" db="EMBL/GenBank/DDBJ databases">
        <title>Genomic Encyclopedia of Archaeal and Bacterial Type Strains, Phase II (KMG-II): from individual species to whole genera.</title>
        <authorList>
            <person name="Goeker M."/>
        </authorList>
    </citation>
    <scope>NUCLEOTIDE SEQUENCE [LARGE SCALE GENOMIC DNA]</scope>
    <source>
        <strain evidence="2 3">DSM 45037</strain>
    </source>
</reference>
<sequence length="171" mass="17953">MADERRSPALIATLVAIPVVVVVLFIAVAATRTGGDDRSLPLADASATPSPECTRLLAALPQTFDGYGKRSEDGGLVQWPSTRSGSDATGPVQLRCGVARPTGLAPTSALQVVDPVQWFSSTQDARGTLWVAVDHRPYVALWLPVNVGNGPITDVSTVIDRVLPRASLDLG</sequence>
<evidence type="ECO:0008006" key="4">
    <source>
        <dbReference type="Google" id="ProtNLM"/>
    </source>
</evidence>
<dbReference type="InterPro" id="IPR021903">
    <property type="entry name" value="DUF3515"/>
</dbReference>
<proteinExistence type="predicted"/>
<organism evidence="2 3">
    <name type="scientific">Williamsia serinedens</name>
    <dbReference type="NCBI Taxonomy" id="391736"/>
    <lineage>
        <taxon>Bacteria</taxon>
        <taxon>Bacillati</taxon>
        <taxon>Actinomycetota</taxon>
        <taxon>Actinomycetes</taxon>
        <taxon>Mycobacteriales</taxon>
        <taxon>Nocardiaceae</taxon>
        <taxon>Williamsia</taxon>
    </lineage>
</organism>
<evidence type="ECO:0000256" key="1">
    <source>
        <dbReference type="SAM" id="Phobius"/>
    </source>
</evidence>
<dbReference type="RefSeq" id="WP_253654629.1">
    <property type="nucleotide sequence ID" value="NZ_BAAAOE010000002.1"/>
</dbReference>
<dbReference type="Proteomes" id="UP001205740">
    <property type="component" value="Unassembled WGS sequence"/>
</dbReference>
<name>A0ABT1H1B1_9NOCA</name>
<evidence type="ECO:0000313" key="2">
    <source>
        <dbReference type="EMBL" id="MCP2161027.1"/>
    </source>
</evidence>
<keyword evidence="3" id="KW-1185">Reference proteome</keyword>
<feature type="transmembrane region" description="Helical" evidence="1">
    <location>
        <begin position="9"/>
        <end position="30"/>
    </location>
</feature>
<keyword evidence="1" id="KW-0472">Membrane</keyword>
<keyword evidence="1" id="KW-1133">Transmembrane helix</keyword>